<dbReference type="InterPro" id="IPR011990">
    <property type="entry name" value="TPR-like_helical_dom_sf"/>
</dbReference>
<dbReference type="Gene3D" id="1.25.40.10">
    <property type="entry name" value="Tetratricopeptide repeat domain"/>
    <property type="match status" value="1"/>
</dbReference>
<dbReference type="InterPro" id="IPR027417">
    <property type="entry name" value="P-loop_NTPase"/>
</dbReference>
<evidence type="ECO:0000256" key="2">
    <source>
        <dbReference type="ARBA" id="ARBA00022741"/>
    </source>
</evidence>
<name>A0A9X4ME92_9BACT</name>
<dbReference type="SUPFAM" id="SSF48452">
    <property type="entry name" value="TPR-like"/>
    <property type="match status" value="1"/>
</dbReference>
<keyword evidence="2" id="KW-0547">Nucleotide-binding</keyword>
<feature type="domain" description="AAA+ ATPase" evidence="4">
    <location>
        <begin position="520"/>
        <end position="655"/>
    </location>
</feature>
<dbReference type="AlphaFoldDB" id="A0A9X4ME92"/>
<protein>
    <submittedName>
        <fullName evidence="5">GspE/PulE family protein</fullName>
    </submittedName>
</protein>
<dbReference type="PANTHER" id="PTHR30258">
    <property type="entry name" value="TYPE II SECRETION SYSTEM PROTEIN GSPE-RELATED"/>
    <property type="match status" value="1"/>
</dbReference>
<evidence type="ECO:0000256" key="1">
    <source>
        <dbReference type="ARBA" id="ARBA00006611"/>
    </source>
</evidence>
<gene>
    <name evidence="5" type="ORF">OLX77_00750</name>
</gene>
<dbReference type="Proteomes" id="UP001154240">
    <property type="component" value="Unassembled WGS sequence"/>
</dbReference>
<dbReference type="SUPFAM" id="SSF52540">
    <property type="entry name" value="P-loop containing nucleoside triphosphate hydrolases"/>
    <property type="match status" value="1"/>
</dbReference>
<dbReference type="Gene3D" id="3.30.450.90">
    <property type="match status" value="1"/>
</dbReference>
<dbReference type="InterPro" id="IPR019734">
    <property type="entry name" value="TPR_rpt"/>
</dbReference>
<reference evidence="5" key="1">
    <citation type="journal article" date="2022" name="bioRxiv">
        <title>Thiovibrio frasassiensisgen. nov., sp. nov., an autotrophic, elemental sulfur disproportionating bacterium isolated from sulfidic karst sediment, and proposal of Thiovibrionaceae fam. nov.</title>
        <authorList>
            <person name="Aronson H."/>
            <person name="Thomas C."/>
            <person name="Bhattacharyya M."/>
            <person name="Eckstein S."/>
            <person name="Jensen S."/>
            <person name="Barco R."/>
            <person name="Macalady J."/>
            <person name="Amend J."/>
        </authorList>
    </citation>
    <scope>NUCLEOTIDE SEQUENCE</scope>
    <source>
        <strain evidence="5">RS19-109</strain>
    </source>
</reference>
<dbReference type="Gene3D" id="3.40.50.300">
    <property type="entry name" value="P-loop containing nucleotide triphosphate hydrolases"/>
    <property type="match status" value="1"/>
</dbReference>
<evidence type="ECO:0000259" key="4">
    <source>
        <dbReference type="SMART" id="SM00382"/>
    </source>
</evidence>
<comment type="caution">
    <text evidence="5">The sequence shown here is derived from an EMBL/GenBank/DDBJ whole genome shotgun (WGS) entry which is preliminary data.</text>
</comment>
<dbReference type="Pfam" id="PF00437">
    <property type="entry name" value="T2SSE"/>
    <property type="match status" value="1"/>
</dbReference>
<sequence length="779" mass="85834">MEMTISMGAREAIEAKLAEADLYAGQGLVDEALALCESLLAQVASDPILRDLVEERLVVLQTERGMAASGRAPSATAGKVSEADRFENCHGLMVAGFYREAVEELRALLPTGFKPAVVHARIGVCCLQLDKPFEAIEHFEAAASKKGGFERKIERLQLLDQLALAYESTGSTPSTIKTLEEMVALDPSYRNAAQRLANLSQSTTKYGQFYGLIRNKLLSPDQFDAARVKARQHNKTLDSALLGDFGIDRKQLGASISEYYGCPFVEFVETEVPEAPACIQGAKESYFRANVFIPIGQEDGHIVVLVDNPHDLGKQDNIRAVLHGAPFRFAVGLKDDISKFIDFFYGKYSLDQGAQNVFEELELVEEFEGSADDDEEVGSAADGVVVQMANKIIEDAVARNASDIHIESMPGKKGTSVRFRIDGICSHYKNIPFAYKRSLISRLKILAKLDISEKRLPQDGKIKFKTRRGKIELRVASLPTHGGNEDMVLRILAAGSALPLEKMGLSARNLTELRRLLDLPYGLVLVVGPTGSGKTTTLHSALNYVNRPEKKIWTVEDPVEIVQDGLRQVQVENKIGLDFAKILRAFLRADPDIIMVGETRDQETAETVIEAALTGHLVFSTLHTNSAPETVTRLLGMGIDPFNFSDSLLGILAQRLVRRLCPHCREAYAPDAVEKELIKVEYGEHPLSPLGMAEIERATLYRPKGCDKCKKTGYLGRLAIHELLTVDDQLKLLIVKNSPIVEIRDEALRVGMLTLKQDGIRKVLAGQTDLLQVRAACIK</sequence>
<dbReference type="GO" id="GO:0005524">
    <property type="term" value="F:ATP binding"/>
    <property type="evidence" value="ECO:0007669"/>
    <property type="project" value="UniProtKB-KW"/>
</dbReference>
<evidence type="ECO:0000313" key="6">
    <source>
        <dbReference type="Proteomes" id="UP001154240"/>
    </source>
</evidence>
<reference evidence="5" key="2">
    <citation type="submission" date="2022-10" db="EMBL/GenBank/DDBJ databases">
        <authorList>
            <person name="Aronson H.S."/>
        </authorList>
    </citation>
    <scope>NUCLEOTIDE SEQUENCE</scope>
    <source>
        <strain evidence="5">RS19-109</strain>
    </source>
</reference>
<dbReference type="InterPro" id="IPR007831">
    <property type="entry name" value="T2SS_GspE_N"/>
</dbReference>
<dbReference type="InterPro" id="IPR003593">
    <property type="entry name" value="AAA+_ATPase"/>
</dbReference>
<dbReference type="EMBL" id="JAPHEH010000001">
    <property type="protein sequence ID" value="MDG4474686.1"/>
    <property type="molecule type" value="Genomic_DNA"/>
</dbReference>
<accession>A0A9X4ME92</accession>
<dbReference type="Gene3D" id="3.30.300.160">
    <property type="entry name" value="Type II secretion system, protein E, N-terminal domain"/>
    <property type="match status" value="1"/>
</dbReference>
<dbReference type="SMART" id="SM00028">
    <property type="entry name" value="TPR"/>
    <property type="match status" value="3"/>
</dbReference>
<dbReference type="Pfam" id="PF05157">
    <property type="entry name" value="MshEN"/>
    <property type="match status" value="1"/>
</dbReference>
<keyword evidence="6" id="KW-1185">Reference proteome</keyword>
<keyword evidence="3" id="KW-0067">ATP-binding</keyword>
<proteinExistence type="inferred from homology"/>
<comment type="similarity">
    <text evidence="1">Belongs to the GSP E family.</text>
</comment>
<dbReference type="GO" id="GO:0016887">
    <property type="term" value="F:ATP hydrolysis activity"/>
    <property type="evidence" value="ECO:0007669"/>
    <property type="project" value="TreeGrafter"/>
</dbReference>
<dbReference type="CDD" id="cd01129">
    <property type="entry name" value="PulE-GspE-like"/>
    <property type="match status" value="1"/>
</dbReference>
<evidence type="ECO:0000256" key="3">
    <source>
        <dbReference type="ARBA" id="ARBA00022840"/>
    </source>
</evidence>
<dbReference type="SMART" id="SM00382">
    <property type="entry name" value="AAA"/>
    <property type="match status" value="1"/>
</dbReference>
<dbReference type="InterPro" id="IPR001482">
    <property type="entry name" value="T2SS/T4SS_dom"/>
</dbReference>
<dbReference type="InterPro" id="IPR037257">
    <property type="entry name" value="T2SS_E_N_sf"/>
</dbReference>
<dbReference type="PANTHER" id="PTHR30258:SF1">
    <property type="entry name" value="PROTEIN TRANSPORT PROTEIN HOFB HOMOLOG"/>
    <property type="match status" value="1"/>
</dbReference>
<dbReference type="GO" id="GO:0005886">
    <property type="term" value="C:plasma membrane"/>
    <property type="evidence" value="ECO:0007669"/>
    <property type="project" value="TreeGrafter"/>
</dbReference>
<dbReference type="SUPFAM" id="SSF160246">
    <property type="entry name" value="EspE N-terminal domain-like"/>
    <property type="match status" value="1"/>
</dbReference>
<dbReference type="RefSeq" id="WP_307631667.1">
    <property type="nucleotide sequence ID" value="NZ_JAPHEH010000001.1"/>
</dbReference>
<evidence type="ECO:0000313" key="5">
    <source>
        <dbReference type="EMBL" id="MDG4474686.1"/>
    </source>
</evidence>
<organism evidence="5 6">
    <name type="scientific">Thiovibrio frasassiensis</name>
    <dbReference type="NCBI Taxonomy" id="2984131"/>
    <lineage>
        <taxon>Bacteria</taxon>
        <taxon>Pseudomonadati</taxon>
        <taxon>Thermodesulfobacteriota</taxon>
        <taxon>Desulfobulbia</taxon>
        <taxon>Desulfobulbales</taxon>
        <taxon>Thiovibrionaceae</taxon>
        <taxon>Thiovibrio</taxon>
    </lineage>
</organism>